<dbReference type="Proteomes" id="UP000680348">
    <property type="component" value="Unassembled WGS sequence"/>
</dbReference>
<organism evidence="3 4">
    <name type="scientific">Pseudaminobacter soli</name>
    <name type="common">ex Zhang et al. 2022</name>
    <dbReference type="NCBI Taxonomy" id="2831468"/>
    <lineage>
        <taxon>Bacteria</taxon>
        <taxon>Pseudomonadati</taxon>
        <taxon>Pseudomonadota</taxon>
        <taxon>Alphaproteobacteria</taxon>
        <taxon>Hyphomicrobiales</taxon>
        <taxon>Phyllobacteriaceae</taxon>
        <taxon>Pseudaminobacter</taxon>
    </lineage>
</organism>
<feature type="chain" id="PRO_5036840163" description="Tetratricopeptide repeat protein" evidence="2">
    <location>
        <begin position="25"/>
        <end position="171"/>
    </location>
</feature>
<feature type="signal peptide" evidence="2">
    <location>
        <begin position="1"/>
        <end position="24"/>
    </location>
</feature>
<sequence>MRKKSVSIAAALAVAVLIAGCNSAGVLDPSSFGDSAASVKDLPDVSYYKNDELIAQGKVQFKEKNYGKSYALFKRAVEVFPEDPQAWLGFAASADHIARFDTADRAYQKLAPMIGNRPEYYNNFGYSQLLRGNLLQARRNFLQAYELDPTNVTTANNLQLLENSISFAKRS</sequence>
<dbReference type="InterPro" id="IPR019734">
    <property type="entry name" value="TPR_rpt"/>
</dbReference>
<dbReference type="EMBL" id="JAGWCR010000002">
    <property type="protein sequence ID" value="MBS3648088.1"/>
    <property type="molecule type" value="Genomic_DNA"/>
</dbReference>
<reference evidence="3" key="1">
    <citation type="submission" date="2021-04" db="EMBL/GenBank/DDBJ databases">
        <title>Pseudaminobacter soli sp. nov., isolated from paddy soil contaminated by heavy metals.</title>
        <authorList>
            <person name="Zhang K."/>
        </authorList>
    </citation>
    <scope>NUCLEOTIDE SEQUENCE</scope>
    <source>
        <strain evidence="3">19-2017</strain>
    </source>
</reference>
<dbReference type="SMART" id="SM00028">
    <property type="entry name" value="TPR"/>
    <property type="match status" value="2"/>
</dbReference>
<name>A0A942DW82_9HYPH</name>
<keyword evidence="1" id="KW-0802">TPR repeat</keyword>
<dbReference type="SUPFAM" id="SSF48452">
    <property type="entry name" value="TPR-like"/>
    <property type="match status" value="1"/>
</dbReference>
<dbReference type="PROSITE" id="PS51257">
    <property type="entry name" value="PROKAR_LIPOPROTEIN"/>
    <property type="match status" value="1"/>
</dbReference>
<dbReference type="RefSeq" id="WP_188253638.1">
    <property type="nucleotide sequence ID" value="NZ_JABVCF010000002.1"/>
</dbReference>
<evidence type="ECO:0000313" key="4">
    <source>
        <dbReference type="Proteomes" id="UP000680348"/>
    </source>
</evidence>
<accession>A0A942DW82</accession>
<evidence type="ECO:0000313" key="3">
    <source>
        <dbReference type="EMBL" id="MBS3648088.1"/>
    </source>
</evidence>
<evidence type="ECO:0000256" key="2">
    <source>
        <dbReference type="SAM" id="SignalP"/>
    </source>
</evidence>
<evidence type="ECO:0000256" key="1">
    <source>
        <dbReference type="PROSITE-ProRule" id="PRU00339"/>
    </source>
</evidence>
<keyword evidence="2" id="KW-0732">Signal</keyword>
<proteinExistence type="predicted"/>
<evidence type="ECO:0008006" key="5">
    <source>
        <dbReference type="Google" id="ProtNLM"/>
    </source>
</evidence>
<dbReference type="InterPro" id="IPR011990">
    <property type="entry name" value="TPR-like_helical_dom_sf"/>
</dbReference>
<protein>
    <recommendedName>
        <fullName evidence="5">Tetratricopeptide repeat protein</fullName>
    </recommendedName>
</protein>
<dbReference type="Gene3D" id="1.25.40.10">
    <property type="entry name" value="Tetratricopeptide repeat domain"/>
    <property type="match status" value="1"/>
</dbReference>
<gene>
    <name evidence="3" type="ORF">KEU06_05525</name>
</gene>
<feature type="repeat" description="TPR" evidence="1">
    <location>
        <begin position="50"/>
        <end position="83"/>
    </location>
</feature>
<feature type="repeat" description="TPR" evidence="1">
    <location>
        <begin position="118"/>
        <end position="151"/>
    </location>
</feature>
<dbReference type="AlphaFoldDB" id="A0A942DW82"/>
<keyword evidence="4" id="KW-1185">Reference proteome</keyword>
<dbReference type="PROSITE" id="PS50005">
    <property type="entry name" value="TPR"/>
    <property type="match status" value="2"/>
</dbReference>
<comment type="caution">
    <text evidence="3">The sequence shown here is derived from an EMBL/GenBank/DDBJ whole genome shotgun (WGS) entry which is preliminary data.</text>
</comment>